<dbReference type="Proteomes" id="UP001157046">
    <property type="component" value="Unassembled WGS sequence"/>
</dbReference>
<dbReference type="InterPro" id="IPR003346">
    <property type="entry name" value="Transposase_20"/>
</dbReference>
<comment type="caution">
    <text evidence="3">The sequence shown here is derived from an EMBL/GenBank/DDBJ whole genome shotgun (WGS) entry which is preliminary data.</text>
</comment>
<dbReference type="NCBIfam" id="NF033542">
    <property type="entry name" value="transpos_IS110"/>
    <property type="match status" value="1"/>
</dbReference>
<dbReference type="EMBL" id="BSUY01000001">
    <property type="protein sequence ID" value="GMA80767.1"/>
    <property type="molecule type" value="Genomic_DNA"/>
</dbReference>
<feature type="domain" description="Transposase IS110-like N-terminal" evidence="1">
    <location>
        <begin position="6"/>
        <end position="146"/>
    </location>
</feature>
<evidence type="ECO:0000259" key="2">
    <source>
        <dbReference type="Pfam" id="PF02371"/>
    </source>
</evidence>
<dbReference type="EMBL" id="BSUY01000001">
    <property type="protein sequence ID" value="GMA80611.1"/>
    <property type="molecule type" value="Genomic_DNA"/>
</dbReference>
<keyword evidence="6" id="KW-1185">Reference proteome</keyword>
<dbReference type="Pfam" id="PF01548">
    <property type="entry name" value="DEDD_Tnp_IS110"/>
    <property type="match status" value="1"/>
</dbReference>
<sequence>MKITTIGLDIAKSVFHLVGVDKTGKLLKKKMLRRKDLLPFIAQIEACLIVMEACGGANYWAREFELLGHNVKLIAPQFVVPFRQGNKNDYNDALAIAEAAQRPNMRFVKPKSVEQQDVQLLHRMRERLTKQSTALINQVRGMLAEYGIVITKSKSAFKVQFPDILADETNALTTKGRAIFYQLYEEFSDIEKRLKGCDVQVLTETKNNVICQRLETIPGIGPVTATAFYAAAGDGKDFTNGRHFSAWCGLVPKQHSSGGKDNLLGISKRGNAYLRTLFIHGARAVLQHSCHKQDKFSCWAIQLAERRGFNRACVAVANKLARMAWVIAAHDEEYRLPV</sequence>
<gene>
    <name evidence="3" type="ORF">GCM10025855_01440</name>
    <name evidence="4" type="ORF">GCM10025855_03000</name>
    <name evidence="5" type="ORF">GCM10025855_42480</name>
</gene>
<dbReference type="EMBL" id="BSUY01000005">
    <property type="protein sequence ID" value="GMA84713.1"/>
    <property type="molecule type" value="Genomic_DNA"/>
</dbReference>
<proteinExistence type="predicted"/>
<evidence type="ECO:0000259" key="1">
    <source>
        <dbReference type="Pfam" id="PF01548"/>
    </source>
</evidence>
<dbReference type="InterPro" id="IPR002525">
    <property type="entry name" value="Transp_IS110-like_N"/>
</dbReference>
<dbReference type="PANTHER" id="PTHR33055">
    <property type="entry name" value="TRANSPOSASE FOR INSERTION SEQUENCE ELEMENT IS1111A"/>
    <property type="match status" value="1"/>
</dbReference>
<organism evidence="3 6">
    <name type="scientific">Shewanella glacialipiscicola</name>
    <dbReference type="NCBI Taxonomy" id="614069"/>
    <lineage>
        <taxon>Bacteria</taxon>
        <taxon>Pseudomonadati</taxon>
        <taxon>Pseudomonadota</taxon>
        <taxon>Gammaproteobacteria</taxon>
        <taxon>Alteromonadales</taxon>
        <taxon>Shewanellaceae</taxon>
        <taxon>Shewanella</taxon>
    </lineage>
</organism>
<feature type="domain" description="Transposase IS116/IS110/IS902 C-terminal" evidence="2">
    <location>
        <begin position="211"/>
        <end position="291"/>
    </location>
</feature>
<accession>A0ABQ6IZD9</accession>
<evidence type="ECO:0000313" key="4">
    <source>
        <dbReference type="EMBL" id="GMA80767.1"/>
    </source>
</evidence>
<name>A0ABQ6IZD9_9GAMM</name>
<dbReference type="RefSeq" id="WP_220772267.1">
    <property type="nucleotide sequence ID" value="NZ_BPFC01000004.1"/>
</dbReference>
<evidence type="ECO:0000313" key="3">
    <source>
        <dbReference type="EMBL" id="GMA80611.1"/>
    </source>
</evidence>
<dbReference type="InterPro" id="IPR047650">
    <property type="entry name" value="Transpos_IS110"/>
</dbReference>
<protein>
    <submittedName>
        <fullName evidence="3">IS110 family transposase</fullName>
    </submittedName>
</protein>
<reference evidence="3" key="1">
    <citation type="journal article" date="2014" name="Int. J. Syst. Evol. Microbiol.">
        <title>Complete genome of a new Firmicutes species belonging to the dominant human colonic microbiota ('Ruminococcus bicirculans') reveals two chromosomes and a selective capacity to utilize plant glucans.</title>
        <authorList>
            <consortium name="NISC Comparative Sequencing Program"/>
            <person name="Wegmann U."/>
            <person name="Louis P."/>
            <person name="Goesmann A."/>
            <person name="Henrissat B."/>
            <person name="Duncan S.H."/>
            <person name="Flint H.J."/>
        </authorList>
    </citation>
    <scope>NUCLEOTIDE SEQUENCE</scope>
    <source>
        <strain evidence="3">NBRC 102030</strain>
    </source>
</reference>
<dbReference type="PANTHER" id="PTHR33055:SF3">
    <property type="entry name" value="PUTATIVE TRANSPOSASE FOR IS117-RELATED"/>
    <property type="match status" value="1"/>
</dbReference>
<dbReference type="Pfam" id="PF02371">
    <property type="entry name" value="Transposase_20"/>
    <property type="match status" value="1"/>
</dbReference>
<evidence type="ECO:0000313" key="6">
    <source>
        <dbReference type="Proteomes" id="UP001157046"/>
    </source>
</evidence>
<evidence type="ECO:0000313" key="5">
    <source>
        <dbReference type="EMBL" id="GMA84713.1"/>
    </source>
</evidence>
<reference evidence="3" key="3">
    <citation type="submission" date="2023-02" db="EMBL/GenBank/DDBJ databases">
        <authorList>
            <person name="Sun Q."/>
            <person name="Mori K."/>
        </authorList>
    </citation>
    <scope>NUCLEOTIDE SEQUENCE</scope>
    <source>
        <strain evidence="3">NBRC 102030</strain>
    </source>
</reference>
<reference evidence="6" key="2">
    <citation type="journal article" date="2019" name="Int. J. Syst. Evol. Microbiol.">
        <title>The Global Catalogue of Microorganisms (GCM) 10K type strain sequencing project: providing services to taxonomists for standard genome sequencing and annotation.</title>
        <authorList>
            <consortium name="The Broad Institute Genomics Platform"/>
            <consortium name="The Broad Institute Genome Sequencing Center for Infectious Disease"/>
            <person name="Wu L."/>
            <person name="Ma J."/>
        </authorList>
    </citation>
    <scope>NUCLEOTIDE SEQUENCE [LARGE SCALE GENOMIC DNA]</scope>
    <source>
        <strain evidence="6">NBRC 102030</strain>
    </source>
</reference>